<dbReference type="GO" id="GO:0016618">
    <property type="term" value="F:hydroxypyruvate reductase [NAD(P)H] activity"/>
    <property type="evidence" value="ECO:0007669"/>
    <property type="project" value="TreeGrafter"/>
</dbReference>
<dbReference type="SUPFAM" id="SSF51735">
    <property type="entry name" value="NAD(P)-binding Rossmann-fold domains"/>
    <property type="match status" value="1"/>
</dbReference>
<dbReference type="SUPFAM" id="SSF52283">
    <property type="entry name" value="Formate/glycerate dehydrogenase catalytic domain-like"/>
    <property type="match status" value="1"/>
</dbReference>
<dbReference type="Pfam" id="PF02826">
    <property type="entry name" value="2-Hacid_dh_C"/>
    <property type="match status" value="1"/>
</dbReference>
<dbReference type="InterPro" id="IPR036291">
    <property type="entry name" value="NAD(P)-bd_dom_sf"/>
</dbReference>
<keyword evidence="2 3" id="KW-0560">Oxidoreductase</keyword>
<feature type="domain" description="D-isomer specific 2-hydroxyacid dehydrogenase catalytic" evidence="4">
    <location>
        <begin position="35"/>
        <end position="315"/>
    </location>
</feature>
<evidence type="ECO:0000259" key="5">
    <source>
        <dbReference type="Pfam" id="PF02826"/>
    </source>
</evidence>
<dbReference type="GO" id="GO:0030267">
    <property type="term" value="F:glyoxylate reductase (NADPH) activity"/>
    <property type="evidence" value="ECO:0007669"/>
    <property type="project" value="TreeGrafter"/>
</dbReference>
<dbReference type="InterPro" id="IPR050223">
    <property type="entry name" value="D-isomer_2-hydroxyacid_DH"/>
</dbReference>
<name>A0A418KL11_9ACTN</name>
<sequence length="320" mass="33249">MATVLVTARSFSSGRRDVEAELAAHGHTVVRGPAGHDLASLANDLAGVAGWIAGTSPVTADHLALAPRLRVVARYGVGVDAVDLGSAAERGIVVTNTPGANSTAVAEHALALLLASLRGVAGGDRRVRAGDWAAWRGRELGGLTVGILGFGRIGRELARRLDGFGCRIVAADPYVDAVAMRELGVEPVAADELPERCDAVSLHAPGGQTVVDRSWLQRLRRPLHLVNTARADLVDEDALAAAIRDRPDLFYAADALTHEHGAGSGCALLAPELAERVLVTPHIAAQTVEAIDRMGGMAVENVVAVLAGRTPPNPVPATRP</sequence>
<proteinExistence type="inferred from homology"/>
<evidence type="ECO:0000256" key="2">
    <source>
        <dbReference type="ARBA" id="ARBA00023002"/>
    </source>
</evidence>
<evidence type="ECO:0000313" key="7">
    <source>
        <dbReference type="Proteomes" id="UP000284057"/>
    </source>
</evidence>
<dbReference type="EMBL" id="QUAL01000191">
    <property type="protein sequence ID" value="RIQ17831.1"/>
    <property type="molecule type" value="Genomic_DNA"/>
</dbReference>
<dbReference type="Pfam" id="PF00389">
    <property type="entry name" value="2-Hacid_dh"/>
    <property type="match status" value="1"/>
</dbReference>
<protein>
    <submittedName>
        <fullName evidence="6">Hydroxyacid dehydrogenase</fullName>
    </submittedName>
</protein>
<dbReference type="GO" id="GO:0051287">
    <property type="term" value="F:NAD binding"/>
    <property type="evidence" value="ECO:0007669"/>
    <property type="project" value="InterPro"/>
</dbReference>
<evidence type="ECO:0000256" key="3">
    <source>
        <dbReference type="RuleBase" id="RU003719"/>
    </source>
</evidence>
<dbReference type="Proteomes" id="UP000284057">
    <property type="component" value="Unassembled WGS sequence"/>
</dbReference>
<comment type="similarity">
    <text evidence="1 3">Belongs to the D-isomer specific 2-hydroxyacid dehydrogenase family.</text>
</comment>
<dbReference type="InterPro" id="IPR006139">
    <property type="entry name" value="D-isomer_2_OHA_DH_cat_dom"/>
</dbReference>
<organism evidence="6 7">
    <name type="scientific">Jiangella rhizosphaerae</name>
    <dbReference type="NCBI Taxonomy" id="2293569"/>
    <lineage>
        <taxon>Bacteria</taxon>
        <taxon>Bacillati</taxon>
        <taxon>Actinomycetota</taxon>
        <taxon>Actinomycetes</taxon>
        <taxon>Jiangellales</taxon>
        <taxon>Jiangellaceae</taxon>
        <taxon>Jiangella</taxon>
    </lineage>
</organism>
<evidence type="ECO:0000313" key="6">
    <source>
        <dbReference type="EMBL" id="RIQ17831.1"/>
    </source>
</evidence>
<evidence type="ECO:0000259" key="4">
    <source>
        <dbReference type="Pfam" id="PF00389"/>
    </source>
</evidence>
<gene>
    <name evidence="6" type="ORF">DY240_22100</name>
</gene>
<feature type="domain" description="D-isomer specific 2-hydroxyacid dehydrogenase NAD-binding" evidence="5">
    <location>
        <begin position="110"/>
        <end position="284"/>
    </location>
</feature>
<dbReference type="GO" id="GO:0005829">
    <property type="term" value="C:cytosol"/>
    <property type="evidence" value="ECO:0007669"/>
    <property type="project" value="TreeGrafter"/>
</dbReference>
<evidence type="ECO:0000256" key="1">
    <source>
        <dbReference type="ARBA" id="ARBA00005854"/>
    </source>
</evidence>
<dbReference type="AlphaFoldDB" id="A0A418KL11"/>
<dbReference type="PANTHER" id="PTHR10996">
    <property type="entry name" value="2-HYDROXYACID DEHYDROGENASE-RELATED"/>
    <property type="match status" value="1"/>
</dbReference>
<keyword evidence="7" id="KW-1185">Reference proteome</keyword>
<reference evidence="6 7" key="1">
    <citation type="submission" date="2018-09" db="EMBL/GenBank/DDBJ databases">
        <title>Isolation, diversity and antifungal activity of actinobacteria from wheat.</title>
        <authorList>
            <person name="Han C."/>
        </authorList>
    </citation>
    <scope>NUCLEOTIDE SEQUENCE [LARGE SCALE GENOMIC DNA]</scope>
    <source>
        <strain evidence="6 7">NEAU-YY265</strain>
    </source>
</reference>
<dbReference type="PANTHER" id="PTHR10996:SF283">
    <property type="entry name" value="GLYOXYLATE_HYDROXYPYRUVATE REDUCTASE B"/>
    <property type="match status" value="1"/>
</dbReference>
<dbReference type="RefSeq" id="WP_119662006.1">
    <property type="nucleotide sequence ID" value="NZ_QUAL01000191.1"/>
</dbReference>
<dbReference type="OrthoDB" id="117809at2"/>
<dbReference type="InterPro" id="IPR006140">
    <property type="entry name" value="D-isomer_DH_NAD-bd"/>
</dbReference>
<comment type="caution">
    <text evidence="6">The sequence shown here is derived from an EMBL/GenBank/DDBJ whole genome shotgun (WGS) entry which is preliminary data.</text>
</comment>
<dbReference type="Gene3D" id="3.40.50.720">
    <property type="entry name" value="NAD(P)-binding Rossmann-like Domain"/>
    <property type="match status" value="2"/>
</dbReference>
<accession>A0A418KL11</accession>